<evidence type="ECO:0000259" key="1">
    <source>
        <dbReference type="Pfam" id="PF09350"/>
    </source>
</evidence>
<name>A0A402CNW8_9BACT</name>
<dbReference type="KEGG" id="ccot:CCAX7_53290"/>
<keyword evidence="3" id="KW-1185">Reference proteome</keyword>
<organism evidence="2 3">
    <name type="scientific">Capsulimonas corticalis</name>
    <dbReference type="NCBI Taxonomy" id="2219043"/>
    <lineage>
        <taxon>Bacteria</taxon>
        <taxon>Bacillati</taxon>
        <taxon>Armatimonadota</taxon>
        <taxon>Armatimonadia</taxon>
        <taxon>Capsulimonadales</taxon>
        <taxon>Capsulimonadaceae</taxon>
        <taxon>Capsulimonas</taxon>
    </lineage>
</organism>
<dbReference type="InterPro" id="IPR052573">
    <property type="entry name" value="DnaJ_C_subfamily_28"/>
</dbReference>
<proteinExistence type="predicted"/>
<dbReference type="Pfam" id="PF09350">
    <property type="entry name" value="DJC28_CD"/>
    <property type="match status" value="1"/>
</dbReference>
<dbReference type="EMBL" id="AP025739">
    <property type="protein sequence ID" value="BDI33278.1"/>
    <property type="molecule type" value="Genomic_DNA"/>
</dbReference>
<dbReference type="Proteomes" id="UP000287394">
    <property type="component" value="Chromosome"/>
</dbReference>
<evidence type="ECO:0000313" key="3">
    <source>
        <dbReference type="Proteomes" id="UP000287394"/>
    </source>
</evidence>
<dbReference type="AlphaFoldDB" id="A0A402CNW8"/>
<sequence length="165" mass="18395">MVSADDLADNPDWTAGIAERKIQDAMEEGLFDNLPGRGQPLDLSVNPFEPPGMGAVNRLLRHNKVLPMWVILEKEVEASRAAALASLARWEAAEPSLQGAPEYEARRAQARDAYARHMATTNDLILKVNFASPFALRAPIPFMVRRRLQEFDTRYGVPKESSCPH</sequence>
<feature type="domain" description="DnaJ homologue subfamily C member 28 conserved" evidence="1">
    <location>
        <begin position="17"/>
        <end position="82"/>
    </location>
</feature>
<dbReference type="PANTHER" id="PTHR39158:SF1">
    <property type="entry name" value="DNAJ HOMOLOG SUBFAMILY C MEMBER 28"/>
    <property type="match status" value="1"/>
</dbReference>
<gene>
    <name evidence="2" type="ORF">CCAX7_53290</name>
</gene>
<dbReference type="PANTHER" id="PTHR39158">
    <property type="entry name" value="OS08G0560600 PROTEIN"/>
    <property type="match status" value="1"/>
</dbReference>
<reference evidence="2 3" key="1">
    <citation type="journal article" date="2019" name="Int. J. Syst. Evol. Microbiol.">
        <title>Capsulimonas corticalis gen. nov., sp. nov., an aerobic capsulated bacterium, of a novel bacterial order, Capsulimonadales ord. nov., of the class Armatimonadia of the phylum Armatimonadetes.</title>
        <authorList>
            <person name="Li J."/>
            <person name="Kudo C."/>
            <person name="Tonouchi A."/>
        </authorList>
    </citation>
    <scope>NUCLEOTIDE SEQUENCE [LARGE SCALE GENOMIC DNA]</scope>
    <source>
        <strain evidence="2 3">AX-7</strain>
    </source>
</reference>
<dbReference type="RefSeq" id="WP_165863866.1">
    <property type="nucleotide sequence ID" value="NZ_AP025739.1"/>
</dbReference>
<protein>
    <recommendedName>
        <fullName evidence="1">DnaJ homologue subfamily C member 28 conserved domain-containing protein</fullName>
    </recommendedName>
</protein>
<accession>A0A402CNW8</accession>
<evidence type="ECO:0000313" key="2">
    <source>
        <dbReference type="EMBL" id="BDI33278.1"/>
    </source>
</evidence>
<dbReference type="InterPro" id="IPR018961">
    <property type="entry name" value="DnaJ_homolog_subfam-C_membr-28"/>
</dbReference>